<dbReference type="EMBL" id="JRLX01000005">
    <property type="protein sequence ID" value="KGO87448.1"/>
    <property type="molecule type" value="Genomic_DNA"/>
</dbReference>
<evidence type="ECO:0000259" key="2">
    <source>
        <dbReference type="Pfam" id="PF00535"/>
    </source>
</evidence>
<evidence type="ECO:0000313" key="4">
    <source>
        <dbReference type="Proteomes" id="UP000030152"/>
    </source>
</evidence>
<dbReference type="Gene3D" id="3.90.550.10">
    <property type="entry name" value="Spore Coat Polysaccharide Biosynthesis Protein SpsA, Chain A"/>
    <property type="match status" value="1"/>
</dbReference>
<name>A0A0A2M7J7_9FLAO</name>
<dbReference type="InterPro" id="IPR001173">
    <property type="entry name" value="Glyco_trans_2-like"/>
</dbReference>
<gene>
    <name evidence="3" type="ORF">Q765_07215</name>
</gene>
<comment type="similarity">
    <text evidence="1">Belongs to the glycosyltransferase 2 family. WaaE/KdtX subfamily.</text>
</comment>
<feature type="domain" description="Glycosyltransferase 2-like" evidence="2">
    <location>
        <begin position="3"/>
        <end position="129"/>
    </location>
</feature>
<keyword evidence="4" id="KW-1185">Reference proteome</keyword>
<dbReference type="STRING" id="1121895.GCA_000378485_02367"/>
<sequence>MISVIILTKNEEQDLPMCLDALHWTDDIHILDSGSEDTTLDIAAKYNAKISYNAFKSFGDQRNFALDNIDAKYDWILFLDADEVATPPFVAAISKAIETAPQEVAGFYCCWKMMLEDTWLKRSDSFPKWQFRMLRKGRARFTDFGHGQKEGEIDGVLEYIKEPYLHYSFSKGWTQWIARHNKYSSDEAVARFNDAPPFKNIFSSNTSVRNPALKSWLTKTPGWPLLRFTYAYFIKLGFLEGTPGFIISANMAYYEFLIQIKIRELKRKKI</sequence>
<keyword evidence="3" id="KW-0808">Transferase</keyword>
<dbReference type="AlphaFoldDB" id="A0A0A2M7J7"/>
<dbReference type="RefSeq" id="WP_020213533.1">
    <property type="nucleotide sequence ID" value="NZ_JRLX01000005.1"/>
</dbReference>
<dbReference type="eggNOG" id="COG0463">
    <property type="taxonomic scope" value="Bacteria"/>
</dbReference>
<accession>A0A0A2M7J7</accession>
<dbReference type="PANTHER" id="PTHR43630:SF2">
    <property type="entry name" value="GLYCOSYLTRANSFERASE"/>
    <property type="match status" value="1"/>
</dbReference>
<dbReference type="PANTHER" id="PTHR43630">
    <property type="entry name" value="POLY-BETA-1,6-N-ACETYL-D-GLUCOSAMINE SYNTHASE"/>
    <property type="match status" value="1"/>
</dbReference>
<reference evidence="3 4" key="1">
    <citation type="submission" date="2013-09" db="EMBL/GenBank/DDBJ databases">
        <authorList>
            <person name="Zeng Z."/>
            <person name="Chen C."/>
        </authorList>
    </citation>
    <scope>NUCLEOTIDE SEQUENCE [LARGE SCALE GENOMIC DNA]</scope>
    <source>
        <strain evidence="3 4">WB 3.3-2</strain>
    </source>
</reference>
<comment type="caution">
    <text evidence="3">The sequence shown here is derived from an EMBL/GenBank/DDBJ whole genome shotgun (WGS) entry which is preliminary data.</text>
</comment>
<proteinExistence type="inferred from homology"/>
<evidence type="ECO:0000256" key="1">
    <source>
        <dbReference type="ARBA" id="ARBA00038494"/>
    </source>
</evidence>
<dbReference type="GO" id="GO:0016740">
    <property type="term" value="F:transferase activity"/>
    <property type="evidence" value="ECO:0007669"/>
    <property type="project" value="UniProtKB-KW"/>
</dbReference>
<dbReference type="Proteomes" id="UP000030152">
    <property type="component" value="Unassembled WGS sequence"/>
</dbReference>
<dbReference type="CDD" id="cd02511">
    <property type="entry name" value="Beta4Glucosyltransferase"/>
    <property type="match status" value="1"/>
</dbReference>
<evidence type="ECO:0000313" key="3">
    <source>
        <dbReference type="EMBL" id="KGO87448.1"/>
    </source>
</evidence>
<dbReference type="InterPro" id="IPR029044">
    <property type="entry name" value="Nucleotide-diphossugar_trans"/>
</dbReference>
<protein>
    <submittedName>
        <fullName evidence="3">Glycosyl transferase family 2</fullName>
    </submittedName>
</protein>
<dbReference type="Pfam" id="PF00535">
    <property type="entry name" value="Glycos_transf_2"/>
    <property type="match status" value="1"/>
</dbReference>
<dbReference type="OrthoDB" id="9815923at2"/>
<organism evidence="3 4">
    <name type="scientific">Flavobacterium rivuli WB 3.3-2 = DSM 21788</name>
    <dbReference type="NCBI Taxonomy" id="1121895"/>
    <lineage>
        <taxon>Bacteria</taxon>
        <taxon>Pseudomonadati</taxon>
        <taxon>Bacteroidota</taxon>
        <taxon>Flavobacteriia</taxon>
        <taxon>Flavobacteriales</taxon>
        <taxon>Flavobacteriaceae</taxon>
        <taxon>Flavobacterium</taxon>
    </lineage>
</organism>
<dbReference type="SUPFAM" id="SSF53448">
    <property type="entry name" value="Nucleotide-diphospho-sugar transferases"/>
    <property type="match status" value="1"/>
</dbReference>